<evidence type="ECO:0000259" key="4">
    <source>
        <dbReference type="Pfam" id="PF08545"/>
    </source>
</evidence>
<dbReference type="PANTHER" id="PTHR34069">
    <property type="entry name" value="3-OXOACYL-[ACYL-CARRIER-PROTEIN] SYNTHASE 3"/>
    <property type="match status" value="1"/>
</dbReference>
<dbReference type="CDD" id="cd00830">
    <property type="entry name" value="KAS_III"/>
    <property type="match status" value="1"/>
</dbReference>
<dbReference type="Pfam" id="PF08545">
    <property type="entry name" value="ACP_syn_III"/>
    <property type="match status" value="1"/>
</dbReference>
<dbReference type="PANTHER" id="PTHR34069:SF2">
    <property type="entry name" value="BETA-KETOACYL-[ACYL-CARRIER-PROTEIN] SYNTHASE III"/>
    <property type="match status" value="1"/>
</dbReference>
<keyword evidence="2" id="KW-0012">Acyltransferase</keyword>
<dbReference type="GO" id="GO:0006633">
    <property type="term" value="P:fatty acid biosynthetic process"/>
    <property type="evidence" value="ECO:0007669"/>
    <property type="project" value="InterPro"/>
</dbReference>
<evidence type="ECO:0000256" key="2">
    <source>
        <dbReference type="ARBA" id="ARBA00023315"/>
    </source>
</evidence>
<proteinExistence type="predicted"/>
<dbReference type="OrthoDB" id="4336181at2"/>
<dbReference type="InterPro" id="IPR013751">
    <property type="entry name" value="ACP_syn_III_N"/>
</dbReference>
<organism evidence="5 6">
    <name type="scientific">Amphiplicatus metriothermophilus</name>
    <dbReference type="NCBI Taxonomy" id="1519374"/>
    <lineage>
        <taxon>Bacteria</taxon>
        <taxon>Pseudomonadati</taxon>
        <taxon>Pseudomonadota</taxon>
        <taxon>Alphaproteobacteria</taxon>
        <taxon>Parvularculales</taxon>
        <taxon>Parvularculaceae</taxon>
        <taxon>Amphiplicatus</taxon>
    </lineage>
</organism>
<dbReference type="Pfam" id="PF08541">
    <property type="entry name" value="ACP_syn_III_C"/>
    <property type="match status" value="1"/>
</dbReference>
<dbReference type="Gene3D" id="3.40.47.10">
    <property type="match status" value="2"/>
</dbReference>
<dbReference type="NCBIfam" id="NF005703">
    <property type="entry name" value="PRK07515.1"/>
    <property type="match status" value="1"/>
</dbReference>
<keyword evidence="6" id="KW-1185">Reference proteome</keyword>
<dbReference type="AlphaFoldDB" id="A0A239PKV9"/>
<dbReference type="Proteomes" id="UP000198346">
    <property type="component" value="Unassembled WGS sequence"/>
</dbReference>
<gene>
    <name evidence="5" type="ORF">SAMN06297382_0938</name>
</gene>
<evidence type="ECO:0000313" key="6">
    <source>
        <dbReference type="Proteomes" id="UP000198346"/>
    </source>
</evidence>
<dbReference type="EMBL" id="FZQA01000001">
    <property type="protein sequence ID" value="SNT68436.1"/>
    <property type="molecule type" value="Genomic_DNA"/>
</dbReference>
<feature type="domain" description="Beta-ketoacyl-[acyl-carrier-protein] synthase III N-terminal" evidence="4">
    <location>
        <begin position="155"/>
        <end position="218"/>
    </location>
</feature>
<accession>A0A239PKV9</accession>
<dbReference type="SUPFAM" id="SSF53901">
    <property type="entry name" value="Thiolase-like"/>
    <property type="match status" value="1"/>
</dbReference>
<name>A0A239PKV9_9PROT</name>
<evidence type="ECO:0000259" key="3">
    <source>
        <dbReference type="Pfam" id="PF08541"/>
    </source>
</evidence>
<protein>
    <submittedName>
        <fullName evidence="5">Beta-ketodecanoyl-[acyl-carrier-protein] synthase</fullName>
    </submittedName>
</protein>
<keyword evidence="1" id="KW-0808">Transferase</keyword>
<dbReference type="RefSeq" id="WP_089411378.1">
    <property type="nucleotide sequence ID" value="NZ_FZQA01000001.1"/>
</dbReference>
<evidence type="ECO:0000256" key="1">
    <source>
        <dbReference type="ARBA" id="ARBA00022679"/>
    </source>
</evidence>
<dbReference type="GO" id="GO:0044550">
    <property type="term" value="P:secondary metabolite biosynthetic process"/>
    <property type="evidence" value="ECO:0007669"/>
    <property type="project" value="TreeGrafter"/>
</dbReference>
<dbReference type="InterPro" id="IPR016039">
    <property type="entry name" value="Thiolase-like"/>
</dbReference>
<feature type="domain" description="Beta-ketoacyl-[acyl-carrier-protein] synthase III C-terminal" evidence="3">
    <location>
        <begin position="294"/>
        <end position="383"/>
    </location>
</feature>
<dbReference type="InterPro" id="IPR013747">
    <property type="entry name" value="ACP_syn_III_C"/>
</dbReference>
<reference evidence="5 6" key="1">
    <citation type="submission" date="2017-07" db="EMBL/GenBank/DDBJ databases">
        <authorList>
            <person name="Sun Z.S."/>
            <person name="Albrecht U."/>
            <person name="Echele G."/>
            <person name="Lee C.C."/>
        </authorList>
    </citation>
    <scope>NUCLEOTIDE SEQUENCE [LARGE SCALE GENOMIC DNA]</scope>
    <source>
        <strain evidence="5 6">CGMCC 1.12710</strain>
    </source>
</reference>
<dbReference type="GO" id="GO:0004315">
    <property type="term" value="F:3-oxoacyl-[acyl-carrier-protein] synthase activity"/>
    <property type="evidence" value="ECO:0007669"/>
    <property type="project" value="InterPro"/>
</dbReference>
<evidence type="ECO:0000313" key="5">
    <source>
        <dbReference type="EMBL" id="SNT68436.1"/>
    </source>
</evidence>
<sequence length="386" mass="41684">MTALPAPDVRIVATGLYTPSYSISNEELVESFNRYVERYNADHAGDIEAGLIEPLQPSSAEFIEKASGIRSRYVMDKDGILDIDRMAPHLPPRPNEALAVLAEMGATAAREAMAAVGLGPEDIDAVICAASNLQRAYPAVAVEIQDALGVDGFAFDMNVACASASFGIETARGLIRAGARRVLMVNPEICTAHLNFRNRDSHFIFGDVATAVILERIDGPARGEAYDILGVRLKTVFSNNIRNNFGFLNRCERETGAPADPQDAPDTDKLFIQQGRKVFKDVVPMVGELILSHLDDLGIAPEQVKRFWLHQANLAMNEFIVRKVLGRDASREEAPVVLDEYANTSSAGSIIAFHKRRADLAVGDIGVISGFGAGYSAGSVVVRKAA</sequence>